<reference evidence="2" key="1">
    <citation type="journal article" date="2014" name="Front. Microbiol.">
        <title>High frequency of phylogenetically diverse reductive dehalogenase-homologous genes in deep subseafloor sedimentary metagenomes.</title>
        <authorList>
            <person name="Kawai M."/>
            <person name="Futagami T."/>
            <person name="Toyoda A."/>
            <person name="Takaki Y."/>
            <person name="Nishi S."/>
            <person name="Hori S."/>
            <person name="Arai W."/>
            <person name="Tsubouchi T."/>
            <person name="Morono Y."/>
            <person name="Uchiyama I."/>
            <person name="Ito T."/>
            <person name="Fujiyama A."/>
            <person name="Inagaki F."/>
            <person name="Takami H."/>
        </authorList>
    </citation>
    <scope>NUCLEOTIDE SEQUENCE</scope>
    <source>
        <strain evidence="2">Expedition CK06-06</strain>
    </source>
</reference>
<dbReference type="InterPro" id="IPR021860">
    <property type="entry name" value="Peptidase_S12_Pab87-rel_C"/>
</dbReference>
<proteinExistence type="predicted"/>
<accession>X1HBE9</accession>
<name>X1HBE9_9ZZZZ</name>
<dbReference type="AlphaFoldDB" id="X1HBE9"/>
<feature type="domain" description="Peptidase S12 Pab87-related C-terminal" evidence="1">
    <location>
        <begin position="11"/>
        <end position="80"/>
    </location>
</feature>
<dbReference type="Pfam" id="PF11954">
    <property type="entry name" value="DUF3471"/>
    <property type="match status" value="1"/>
</dbReference>
<evidence type="ECO:0000313" key="2">
    <source>
        <dbReference type="EMBL" id="GAH67491.1"/>
    </source>
</evidence>
<dbReference type="EMBL" id="BARU01034776">
    <property type="protein sequence ID" value="GAH67491.1"/>
    <property type="molecule type" value="Genomic_DNA"/>
</dbReference>
<comment type="caution">
    <text evidence="2">The sequence shown here is derived from an EMBL/GenBank/DDBJ whole genome shotgun (WGS) entry which is preliminary data.</text>
</comment>
<sequence length="92" mass="10620">MASGAGGRHFYDTYVGEYDYGNDVILTVTKEDDRLFAQLVGQEKYEIFPKSETEFFWKVVDAQIDFVKDEQGKVIKAIHRQDGREIEAPKIK</sequence>
<gene>
    <name evidence="2" type="ORF">S03H2_54536</name>
</gene>
<organism evidence="2">
    <name type="scientific">marine sediment metagenome</name>
    <dbReference type="NCBI Taxonomy" id="412755"/>
    <lineage>
        <taxon>unclassified sequences</taxon>
        <taxon>metagenomes</taxon>
        <taxon>ecological metagenomes</taxon>
    </lineage>
</organism>
<evidence type="ECO:0000259" key="1">
    <source>
        <dbReference type="Pfam" id="PF11954"/>
    </source>
</evidence>
<protein>
    <recommendedName>
        <fullName evidence="1">Peptidase S12 Pab87-related C-terminal domain-containing protein</fullName>
    </recommendedName>
</protein>